<dbReference type="Gene3D" id="1.10.630.10">
    <property type="entry name" value="Cytochrome P450"/>
    <property type="match status" value="1"/>
</dbReference>
<evidence type="ECO:0000256" key="4">
    <source>
        <dbReference type="ARBA" id="ARBA00023033"/>
    </source>
</evidence>
<reference evidence="8" key="1">
    <citation type="submission" date="2017-02" db="UniProtKB">
        <authorList>
            <consortium name="WormBaseParasite"/>
        </authorList>
    </citation>
    <scope>IDENTIFICATION</scope>
</reference>
<dbReference type="InterPro" id="IPR002401">
    <property type="entry name" value="Cyt_P450_E_grp-I"/>
</dbReference>
<keyword evidence="4" id="KW-0503">Monooxygenase</keyword>
<dbReference type="STRING" id="27835.A0A0N4XMH4"/>
<evidence type="ECO:0000256" key="3">
    <source>
        <dbReference type="ARBA" id="ARBA00023004"/>
    </source>
</evidence>
<keyword evidence="5" id="KW-0732">Signal</keyword>
<name>A0A0N4XMH4_NIPBR</name>
<keyword evidence="3" id="KW-0408">Iron</keyword>
<evidence type="ECO:0000313" key="6">
    <source>
        <dbReference type="EMBL" id="VDL67316.1"/>
    </source>
</evidence>
<evidence type="ECO:0000256" key="2">
    <source>
        <dbReference type="ARBA" id="ARBA00022723"/>
    </source>
</evidence>
<dbReference type="SUPFAM" id="SSF48264">
    <property type="entry name" value="Cytochrome P450"/>
    <property type="match status" value="1"/>
</dbReference>
<gene>
    <name evidence="6" type="ORF">NBR_LOCUS3727</name>
</gene>
<accession>A0A0N4XMH4</accession>
<protein>
    <submittedName>
        <fullName evidence="8">Cytochrome P450</fullName>
    </submittedName>
</protein>
<dbReference type="WBParaSite" id="NBR_0000372601-mRNA-1">
    <property type="protein sequence ID" value="NBR_0000372601-mRNA-1"/>
    <property type="gene ID" value="NBR_0000372601"/>
</dbReference>
<dbReference type="OMA" id="HIADYTL"/>
<feature type="signal peptide" evidence="5">
    <location>
        <begin position="1"/>
        <end position="24"/>
    </location>
</feature>
<dbReference type="Pfam" id="PF00067">
    <property type="entry name" value="p450"/>
    <property type="match status" value="1"/>
</dbReference>
<comment type="similarity">
    <text evidence="1">Belongs to the cytochrome P450 family.</text>
</comment>
<dbReference type="InterPro" id="IPR050182">
    <property type="entry name" value="Cytochrome_P450_fam2"/>
</dbReference>
<dbReference type="PANTHER" id="PTHR24300:SF375">
    <property type="entry name" value="CYTOCHROME P450 FAMILY"/>
    <property type="match status" value="1"/>
</dbReference>
<dbReference type="InterPro" id="IPR036396">
    <property type="entry name" value="Cyt_P450_sf"/>
</dbReference>
<dbReference type="GO" id="GO:0005506">
    <property type="term" value="F:iron ion binding"/>
    <property type="evidence" value="ECO:0007669"/>
    <property type="project" value="InterPro"/>
</dbReference>
<dbReference type="EMBL" id="UYSL01005937">
    <property type="protein sequence ID" value="VDL67316.1"/>
    <property type="molecule type" value="Genomic_DNA"/>
</dbReference>
<sequence length="118" mass="13784">MFISIVVVMLFIFYLSHQWRKTTQLPPGPYPIFVFGSLPQLMYYTWRHGGLVPALKSFKKKHGPVFTVWLGPIPTVHIADYKLSHEAMVRYGANYQDRWGPATMLVGRGDDRYEKMEY</sequence>
<proteinExistence type="inferred from homology"/>
<dbReference type="InterPro" id="IPR001128">
    <property type="entry name" value="Cyt_P450"/>
</dbReference>
<evidence type="ECO:0000313" key="8">
    <source>
        <dbReference type="WBParaSite" id="NBR_0000372601-mRNA-1"/>
    </source>
</evidence>
<dbReference type="GO" id="GO:0005737">
    <property type="term" value="C:cytoplasm"/>
    <property type="evidence" value="ECO:0007669"/>
    <property type="project" value="TreeGrafter"/>
</dbReference>
<evidence type="ECO:0000313" key="7">
    <source>
        <dbReference type="Proteomes" id="UP000271162"/>
    </source>
</evidence>
<reference evidence="6 7" key="2">
    <citation type="submission" date="2018-11" db="EMBL/GenBank/DDBJ databases">
        <authorList>
            <consortium name="Pathogen Informatics"/>
        </authorList>
    </citation>
    <scope>NUCLEOTIDE SEQUENCE [LARGE SCALE GENOMIC DNA]</scope>
</reference>
<dbReference type="GO" id="GO:0020037">
    <property type="term" value="F:heme binding"/>
    <property type="evidence" value="ECO:0007669"/>
    <property type="project" value="InterPro"/>
</dbReference>
<keyword evidence="2" id="KW-0479">Metal-binding</keyword>
<dbReference type="PRINTS" id="PR00463">
    <property type="entry name" value="EP450I"/>
</dbReference>
<keyword evidence="7" id="KW-1185">Reference proteome</keyword>
<dbReference type="PANTHER" id="PTHR24300">
    <property type="entry name" value="CYTOCHROME P450 508A4-RELATED"/>
    <property type="match status" value="1"/>
</dbReference>
<evidence type="ECO:0000256" key="5">
    <source>
        <dbReference type="SAM" id="SignalP"/>
    </source>
</evidence>
<feature type="chain" id="PRO_5043124703" evidence="5">
    <location>
        <begin position="25"/>
        <end position="118"/>
    </location>
</feature>
<dbReference type="GO" id="GO:0006082">
    <property type="term" value="P:organic acid metabolic process"/>
    <property type="evidence" value="ECO:0007669"/>
    <property type="project" value="TreeGrafter"/>
</dbReference>
<dbReference type="GO" id="GO:0006805">
    <property type="term" value="P:xenobiotic metabolic process"/>
    <property type="evidence" value="ECO:0007669"/>
    <property type="project" value="TreeGrafter"/>
</dbReference>
<keyword evidence="4" id="KW-0560">Oxidoreductase</keyword>
<dbReference type="Proteomes" id="UP000271162">
    <property type="component" value="Unassembled WGS sequence"/>
</dbReference>
<dbReference type="GO" id="GO:0016712">
    <property type="term" value="F:oxidoreductase activity, acting on paired donors, with incorporation or reduction of molecular oxygen, reduced flavin or flavoprotein as one donor, and incorporation of one atom of oxygen"/>
    <property type="evidence" value="ECO:0007669"/>
    <property type="project" value="TreeGrafter"/>
</dbReference>
<evidence type="ECO:0000256" key="1">
    <source>
        <dbReference type="ARBA" id="ARBA00010617"/>
    </source>
</evidence>
<dbReference type="AlphaFoldDB" id="A0A0N4XMH4"/>
<organism evidence="8">
    <name type="scientific">Nippostrongylus brasiliensis</name>
    <name type="common">Rat hookworm</name>
    <dbReference type="NCBI Taxonomy" id="27835"/>
    <lineage>
        <taxon>Eukaryota</taxon>
        <taxon>Metazoa</taxon>
        <taxon>Ecdysozoa</taxon>
        <taxon>Nematoda</taxon>
        <taxon>Chromadorea</taxon>
        <taxon>Rhabditida</taxon>
        <taxon>Rhabditina</taxon>
        <taxon>Rhabditomorpha</taxon>
        <taxon>Strongyloidea</taxon>
        <taxon>Heligmosomidae</taxon>
        <taxon>Nippostrongylus</taxon>
    </lineage>
</organism>